<dbReference type="SMART" id="SM00422">
    <property type="entry name" value="HTH_MERR"/>
    <property type="match status" value="1"/>
</dbReference>
<proteinExistence type="predicted"/>
<dbReference type="Proteomes" id="UP000309389">
    <property type="component" value="Unassembled WGS sequence"/>
</dbReference>
<sequence>MADADNAPAVSPAAANDDNASGDHKGIKEVAAMLGVTHRTLRFYEDNGLISPQRVGSTRIYSKRDIGRMQLILRGKRLGFSLREIGEFLDLYDSDPSHIEQMEHLRGQVREKLAELRAQKAALEETMRELRQIEAEATDRIEARR</sequence>
<feature type="compositionally biased region" description="Low complexity" evidence="3">
    <location>
        <begin position="1"/>
        <end position="19"/>
    </location>
</feature>
<dbReference type="InterPro" id="IPR009061">
    <property type="entry name" value="DNA-bd_dom_put_sf"/>
</dbReference>
<dbReference type="InterPro" id="IPR000551">
    <property type="entry name" value="MerR-type_HTH_dom"/>
</dbReference>
<feature type="domain" description="HTH merR-type" evidence="4">
    <location>
        <begin position="27"/>
        <end position="91"/>
    </location>
</feature>
<organism evidence="5 6">
    <name type="scientific">Alteraurantiacibacter aquimixticola</name>
    <dbReference type="NCBI Taxonomy" id="2489173"/>
    <lineage>
        <taxon>Bacteria</taxon>
        <taxon>Pseudomonadati</taxon>
        <taxon>Pseudomonadota</taxon>
        <taxon>Alphaproteobacteria</taxon>
        <taxon>Sphingomonadales</taxon>
        <taxon>Erythrobacteraceae</taxon>
        <taxon>Alteraurantiacibacter</taxon>
    </lineage>
</organism>
<dbReference type="EMBL" id="SSHH01000002">
    <property type="protein sequence ID" value="TIX50682.1"/>
    <property type="molecule type" value="Genomic_DNA"/>
</dbReference>
<protein>
    <submittedName>
        <fullName evidence="5">MerR family DNA-binding transcriptional regulator</fullName>
    </submittedName>
</protein>
<dbReference type="Pfam" id="PF13411">
    <property type="entry name" value="MerR_1"/>
    <property type="match status" value="1"/>
</dbReference>
<accession>A0A4T3F0V9</accession>
<dbReference type="OrthoDB" id="9803659at2"/>
<comment type="caution">
    <text evidence="5">The sequence shown here is derived from an EMBL/GenBank/DDBJ whole genome shotgun (WGS) entry which is preliminary data.</text>
</comment>
<dbReference type="GO" id="GO:0003677">
    <property type="term" value="F:DNA binding"/>
    <property type="evidence" value="ECO:0007669"/>
    <property type="project" value="UniProtKB-KW"/>
</dbReference>
<feature type="coiled-coil region" evidence="2">
    <location>
        <begin position="99"/>
        <end position="143"/>
    </location>
</feature>
<evidence type="ECO:0000256" key="2">
    <source>
        <dbReference type="SAM" id="Coils"/>
    </source>
</evidence>
<evidence type="ECO:0000256" key="3">
    <source>
        <dbReference type="SAM" id="MobiDB-lite"/>
    </source>
</evidence>
<dbReference type="Gene3D" id="1.10.1660.10">
    <property type="match status" value="1"/>
</dbReference>
<dbReference type="InterPro" id="IPR047057">
    <property type="entry name" value="MerR_fam"/>
</dbReference>
<dbReference type="RefSeq" id="WP_136693702.1">
    <property type="nucleotide sequence ID" value="NZ_SSHH01000002.1"/>
</dbReference>
<gene>
    <name evidence="5" type="ORF">E5222_10550</name>
</gene>
<evidence type="ECO:0000256" key="1">
    <source>
        <dbReference type="ARBA" id="ARBA00023125"/>
    </source>
</evidence>
<dbReference type="AlphaFoldDB" id="A0A4T3F0V9"/>
<dbReference type="SUPFAM" id="SSF46955">
    <property type="entry name" value="Putative DNA-binding domain"/>
    <property type="match status" value="1"/>
</dbReference>
<evidence type="ECO:0000259" key="4">
    <source>
        <dbReference type="PROSITE" id="PS50937"/>
    </source>
</evidence>
<reference evidence="5 6" key="1">
    <citation type="submission" date="2019-04" db="EMBL/GenBank/DDBJ databases">
        <title>Altererythrobacter aquimixticola sp. nov., isolated from sediment of junction between the ocean and a freshwater spring.</title>
        <authorList>
            <person name="Yoon J.-H."/>
        </authorList>
    </citation>
    <scope>NUCLEOTIDE SEQUENCE [LARGE SCALE GENOMIC DNA]</scope>
    <source>
        <strain evidence="5 6">SSKS-13</strain>
    </source>
</reference>
<feature type="region of interest" description="Disordered" evidence="3">
    <location>
        <begin position="1"/>
        <end position="22"/>
    </location>
</feature>
<dbReference type="PROSITE" id="PS50937">
    <property type="entry name" value="HTH_MERR_2"/>
    <property type="match status" value="1"/>
</dbReference>
<keyword evidence="1 5" id="KW-0238">DNA-binding</keyword>
<dbReference type="PANTHER" id="PTHR30204">
    <property type="entry name" value="REDOX-CYCLING DRUG-SENSING TRANSCRIPTIONAL ACTIVATOR SOXR"/>
    <property type="match status" value="1"/>
</dbReference>
<evidence type="ECO:0000313" key="5">
    <source>
        <dbReference type="EMBL" id="TIX50682.1"/>
    </source>
</evidence>
<evidence type="ECO:0000313" key="6">
    <source>
        <dbReference type="Proteomes" id="UP000309389"/>
    </source>
</evidence>
<dbReference type="GO" id="GO:0003700">
    <property type="term" value="F:DNA-binding transcription factor activity"/>
    <property type="evidence" value="ECO:0007669"/>
    <property type="project" value="InterPro"/>
</dbReference>
<dbReference type="PANTHER" id="PTHR30204:SF58">
    <property type="entry name" value="HTH-TYPE TRANSCRIPTIONAL REGULATOR YFMP"/>
    <property type="match status" value="1"/>
</dbReference>
<dbReference type="CDD" id="cd04776">
    <property type="entry name" value="HTH_GnyR"/>
    <property type="match status" value="1"/>
</dbReference>
<keyword evidence="6" id="KW-1185">Reference proteome</keyword>
<name>A0A4T3F0V9_9SPHN</name>
<keyword evidence="2" id="KW-0175">Coiled coil</keyword>